<dbReference type="PRINTS" id="PR00359">
    <property type="entry name" value="BP450"/>
</dbReference>
<comment type="caution">
    <text evidence="3">The sequence shown here is derived from an EMBL/GenBank/DDBJ whole genome shotgun (WGS) entry which is preliminary data.</text>
</comment>
<dbReference type="Gene3D" id="1.10.630.10">
    <property type="entry name" value="Cytochrome P450"/>
    <property type="match status" value="1"/>
</dbReference>
<name>A0ABS7FQN3_9ACTN</name>
<feature type="region of interest" description="Disordered" evidence="2">
    <location>
        <begin position="23"/>
        <end position="43"/>
    </location>
</feature>
<dbReference type="Proteomes" id="UP000774570">
    <property type="component" value="Unassembled WGS sequence"/>
</dbReference>
<evidence type="ECO:0000313" key="3">
    <source>
        <dbReference type="EMBL" id="MBW8482704.1"/>
    </source>
</evidence>
<proteinExistence type="inferred from homology"/>
<dbReference type="PANTHER" id="PTHR46696">
    <property type="entry name" value="P450, PUTATIVE (EUROFUNG)-RELATED"/>
    <property type="match status" value="1"/>
</dbReference>
<dbReference type="PANTHER" id="PTHR46696:SF4">
    <property type="entry name" value="BIOTIN BIOSYNTHESIS CYTOCHROME P450"/>
    <property type="match status" value="1"/>
</dbReference>
<dbReference type="InterPro" id="IPR002397">
    <property type="entry name" value="Cyt_P450_B"/>
</dbReference>
<dbReference type="Pfam" id="PF00067">
    <property type="entry name" value="p450"/>
    <property type="match status" value="1"/>
</dbReference>
<dbReference type="InterPro" id="IPR036396">
    <property type="entry name" value="Cyt_P450_sf"/>
</dbReference>
<dbReference type="SUPFAM" id="SSF48264">
    <property type="entry name" value="Cytochrome P450"/>
    <property type="match status" value="1"/>
</dbReference>
<reference evidence="3 4" key="1">
    <citation type="submission" date="2021-07" db="EMBL/GenBank/DDBJ databases">
        <title>Actinomadura sp. PM05-2 isolated from lichen.</title>
        <authorList>
            <person name="Somphong A."/>
            <person name="Phongsopitanun W."/>
            <person name="Tanasupawat S."/>
            <person name="Peongsungnone V."/>
        </authorList>
    </citation>
    <scope>NUCLEOTIDE SEQUENCE [LARGE SCALE GENOMIC DNA]</scope>
    <source>
        <strain evidence="3 4">PM05-2</strain>
    </source>
</reference>
<evidence type="ECO:0000313" key="4">
    <source>
        <dbReference type="Proteomes" id="UP000774570"/>
    </source>
</evidence>
<dbReference type="EMBL" id="JAIBOA010000005">
    <property type="protein sequence ID" value="MBW8482704.1"/>
    <property type="molecule type" value="Genomic_DNA"/>
</dbReference>
<accession>A0ABS7FQN3</accession>
<keyword evidence="4" id="KW-1185">Reference proteome</keyword>
<sequence length="279" mass="30351">MHPCGVRWKDSASRTMISAVAAGAGTGGESAERRNCSARKSRAKARPGPASVVRWGRIISGSELIRLVRRLGKERRGGSGDDLVTRLVTPNADGEALTFQEAGSFFILPVAAGNETTRNAIAHALRLFTEFPEQRRLLMADFEGRIAGAVEEVVRHSTPVIHFRRNVTRDCELNGAPLKKGDMVVLLCSSANRDEAVFTDPDAFDITRSPDPHVGFGGPGPHYCLGVHLARREVTVMLRKLFTRLPDIRATGDPDRLASSFSNGIKRLPFDFTPPAPDA</sequence>
<evidence type="ECO:0000256" key="2">
    <source>
        <dbReference type="SAM" id="MobiDB-lite"/>
    </source>
</evidence>
<organism evidence="3 4">
    <name type="scientific">Actinomadura parmotrematis</name>
    <dbReference type="NCBI Taxonomy" id="2864039"/>
    <lineage>
        <taxon>Bacteria</taxon>
        <taxon>Bacillati</taxon>
        <taxon>Actinomycetota</taxon>
        <taxon>Actinomycetes</taxon>
        <taxon>Streptosporangiales</taxon>
        <taxon>Thermomonosporaceae</taxon>
        <taxon>Actinomadura</taxon>
    </lineage>
</organism>
<protein>
    <submittedName>
        <fullName evidence="3">Cytochrome P450</fullName>
    </submittedName>
</protein>
<dbReference type="InterPro" id="IPR001128">
    <property type="entry name" value="Cyt_P450"/>
</dbReference>
<comment type="similarity">
    <text evidence="1">Belongs to the cytochrome P450 family.</text>
</comment>
<evidence type="ECO:0000256" key="1">
    <source>
        <dbReference type="ARBA" id="ARBA00010617"/>
    </source>
</evidence>
<gene>
    <name evidence="3" type="ORF">K1Y72_10025</name>
</gene>